<evidence type="ECO:0000313" key="6">
    <source>
        <dbReference type="Proteomes" id="UP000092666"/>
    </source>
</evidence>
<keyword evidence="3" id="KW-0812">Transmembrane</keyword>
<dbReference type="OrthoDB" id="2735536at2759"/>
<dbReference type="EMBL" id="KI669492">
    <property type="protein sequence ID" value="OCF37913.1"/>
    <property type="molecule type" value="Genomic_DNA"/>
</dbReference>
<dbReference type="Gene3D" id="3.40.50.720">
    <property type="entry name" value="NAD(P)-binding Rossmann-like Domain"/>
    <property type="match status" value="1"/>
</dbReference>
<dbReference type="GO" id="GO:0016616">
    <property type="term" value="F:oxidoreductase activity, acting on the CH-OH group of donors, NAD or NADP as acceptor"/>
    <property type="evidence" value="ECO:0007669"/>
    <property type="project" value="TreeGrafter"/>
</dbReference>
<comment type="similarity">
    <text evidence="2">Belongs to the NAD(P)-dependent epimerase/dehydratase family. Dihydroflavonol-4-reductase subfamily.</text>
</comment>
<proteinExistence type="inferred from homology"/>
<dbReference type="InterPro" id="IPR001509">
    <property type="entry name" value="Epimerase_deHydtase"/>
</dbReference>
<protein>
    <recommendedName>
        <fullName evidence="4">NAD-dependent epimerase/dehydratase domain-containing protein</fullName>
    </recommendedName>
</protein>
<feature type="domain" description="NAD-dependent epimerase/dehydratase" evidence="4">
    <location>
        <begin position="12"/>
        <end position="116"/>
    </location>
</feature>
<keyword evidence="3" id="KW-0472">Membrane</keyword>
<dbReference type="STRING" id="1296120.A0A1B9H3R2"/>
<evidence type="ECO:0000256" key="2">
    <source>
        <dbReference type="ARBA" id="ARBA00023445"/>
    </source>
</evidence>
<feature type="transmembrane region" description="Helical" evidence="3">
    <location>
        <begin position="12"/>
        <end position="32"/>
    </location>
</feature>
<organism evidence="5 6">
    <name type="scientific">Kwoniella heveanensis BCC8398</name>
    <dbReference type="NCBI Taxonomy" id="1296120"/>
    <lineage>
        <taxon>Eukaryota</taxon>
        <taxon>Fungi</taxon>
        <taxon>Dikarya</taxon>
        <taxon>Basidiomycota</taxon>
        <taxon>Agaricomycotina</taxon>
        <taxon>Tremellomycetes</taxon>
        <taxon>Tremellales</taxon>
        <taxon>Cryptococcaceae</taxon>
        <taxon>Kwoniella</taxon>
    </lineage>
</organism>
<dbReference type="PANTHER" id="PTHR10366:SF564">
    <property type="entry name" value="STEROL-4-ALPHA-CARBOXYLATE 3-DEHYDROGENASE, DECARBOXYLATING"/>
    <property type="match status" value="1"/>
</dbReference>
<keyword evidence="3" id="KW-1133">Transmembrane helix</keyword>
<dbReference type="SUPFAM" id="SSF51735">
    <property type="entry name" value="NAD(P)-binding Rossmann-fold domains"/>
    <property type="match status" value="1"/>
</dbReference>
<dbReference type="AlphaFoldDB" id="A0A1B9H3R2"/>
<evidence type="ECO:0000256" key="1">
    <source>
        <dbReference type="ARBA" id="ARBA00023002"/>
    </source>
</evidence>
<dbReference type="Proteomes" id="UP000092666">
    <property type="component" value="Unassembled WGS sequence"/>
</dbReference>
<dbReference type="InterPro" id="IPR050425">
    <property type="entry name" value="NAD(P)_dehydrat-like"/>
</dbReference>
<dbReference type="Pfam" id="PF01370">
    <property type="entry name" value="Epimerase"/>
    <property type="match status" value="1"/>
</dbReference>
<dbReference type="InterPro" id="IPR036291">
    <property type="entry name" value="NAD(P)-bd_dom_sf"/>
</dbReference>
<sequence length="121" mass="12947">MTVISKGDTFWITGASGFIAAHLALALLTAGYKVKGTVSSEAKGEYFVKLFKQRHGLEGFEYVIVGDITEDGAFDLAVKGVDVVAHLAPPFYMTGINDPQELIDPAVKGTTGILKSNQKNK</sequence>
<gene>
    <name evidence="5" type="ORF">I316_00137</name>
</gene>
<evidence type="ECO:0000256" key="3">
    <source>
        <dbReference type="SAM" id="Phobius"/>
    </source>
</evidence>
<reference evidence="6" key="2">
    <citation type="submission" date="2013-12" db="EMBL/GenBank/DDBJ databases">
        <title>Evolution of pathogenesis and genome organization in the Tremellales.</title>
        <authorList>
            <person name="Cuomo C."/>
            <person name="Litvintseva A."/>
            <person name="Heitman J."/>
            <person name="Chen Y."/>
            <person name="Sun S."/>
            <person name="Springer D."/>
            <person name="Dromer F."/>
            <person name="Young S."/>
            <person name="Zeng Q."/>
            <person name="Chapman S."/>
            <person name="Gujja S."/>
            <person name="Saif S."/>
            <person name="Birren B."/>
        </authorList>
    </citation>
    <scope>NUCLEOTIDE SEQUENCE [LARGE SCALE GENOMIC DNA]</scope>
    <source>
        <strain evidence="6">BCC8398</strain>
    </source>
</reference>
<keyword evidence="1" id="KW-0560">Oxidoreductase</keyword>
<name>A0A1B9H3R2_9TREE</name>
<evidence type="ECO:0000313" key="5">
    <source>
        <dbReference type="EMBL" id="OCF37913.1"/>
    </source>
</evidence>
<keyword evidence="6" id="KW-1185">Reference proteome</keyword>
<evidence type="ECO:0000259" key="4">
    <source>
        <dbReference type="Pfam" id="PF01370"/>
    </source>
</evidence>
<dbReference type="PANTHER" id="PTHR10366">
    <property type="entry name" value="NAD DEPENDENT EPIMERASE/DEHYDRATASE"/>
    <property type="match status" value="1"/>
</dbReference>
<accession>A0A1B9H3R2</accession>
<reference evidence="5 6" key="1">
    <citation type="submission" date="2013-07" db="EMBL/GenBank/DDBJ databases">
        <title>The Genome Sequence of Cryptococcus heveanensis BCC8398.</title>
        <authorList>
            <consortium name="The Broad Institute Genome Sequencing Platform"/>
            <person name="Cuomo C."/>
            <person name="Litvintseva A."/>
            <person name="Chen Y."/>
            <person name="Heitman J."/>
            <person name="Sun S."/>
            <person name="Springer D."/>
            <person name="Dromer F."/>
            <person name="Young S.K."/>
            <person name="Zeng Q."/>
            <person name="Gargeya S."/>
            <person name="Fitzgerald M."/>
            <person name="Abouelleil A."/>
            <person name="Alvarado L."/>
            <person name="Berlin A.M."/>
            <person name="Chapman S.B."/>
            <person name="Dewar J."/>
            <person name="Goldberg J."/>
            <person name="Griggs A."/>
            <person name="Gujja S."/>
            <person name="Hansen M."/>
            <person name="Howarth C."/>
            <person name="Imamovic A."/>
            <person name="Larimer J."/>
            <person name="McCowan C."/>
            <person name="Murphy C."/>
            <person name="Pearson M."/>
            <person name="Priest M."/>
            <person name="Roberts A."/>
            <person name="Saif S."/>
            <person name="Shea T."/>
            <person name="Sykes S."/>
            <person name="Wortman J."/>
            <person name="Nusbaum C."/>
            <person name="Birren B."/>
        </authorList>
    </citation>
    <scope>NUCLEOTIDE SEQUENCE [LARGE SCALE GENOMIC DNA]</scope>
    <source>
        <strain evidence="5 6">BCC8398</strain>
    </source>
</reference>